<evidence type="ECO:0000313" key="2">
    <source>
        <dbReference type="EMBL" id="API67779.1"/>
    </source>
</evidence>
<keyword evidence="1" id="KW-0812">Transmembrane</keyword>
<feature type="transmembrane region" description="Helical" evidence="1">
    <location>
        <begin position="6"/>
        <end position="27"/>
    </location>
</feature>
<keyword evidence="1" id="KW-1133">Transmembrane helix</keyword>
<sequence>MYQISPMNWILIFYIMNYVIMYMFLFYKKLFSMEINNNFMLKIYVK</sequence>
<protein>
    <submittedName>
        <fullName evidence="2">ATP synthase F0 subunit 8</fullName>
    </submittedName>
</protein>
<organism evidence="2">
    <name type="scientific">Amphitetranychus viennensis</name>
    <name type="common">hawthorn spider mite</name>
    <dbReference type="NCBI Taxonomy" id="381746"/>
    <lineage>
        <taxon>Eukaryota</taxon>
        <taxon>Metazoa</taxon>
        <taxon>Ecdysozoa</taxon>
        <taxon>Arthropoda</taxon>
        <taxon>Chelicerata</taxon>
        <taxon>Arachnida</taxon>
        <taxon>Acari</taxon>
        <taxon>Acariformes</taxon>
        <taxon>Trombidiformes</taxon>
        <taxon>Prostigmata</taxon>
        <taxon>Eleutherengona</taxon>
        <taxon>Raphignathae</taxon>
        <taxon>Tetranychoidea</taxon>
        <taxon>Tetranychidae</taxon>
        <taxon>Amphitetranychus</taxon>
    </lineage>
</organism>
<evidence type="ECO:0000256" key="1">
    <source>
        <dbReference type="SAM" id="Phobius"/>
    </source>
</evidence>
<gene>
    <name evidence="2" type="primary">ATP8</name>
</gene>
<keyword evidence="2" id="KW-0496">Mitochondrion</keyword>
<dbReference type="AlphaFoldDB" id="A0A1L4AHJ8"/>
<name>A0A1L4AHJ8_9ACAR</name>
<keyword evidence="1" id="KW-0472">Membrane</keyword>
<dbReference type="GeneID" id="30689131"/>
<dbReference type="CTD" id="4509"/>
<accession>A0A1L4AHJ8</accession>
<dbReference type="RefSeq" id="YP_009332313.1">
    <property type="nucleotide sequence ID" value="NC_032381.1"/>
</dbReference>
<geneLocation type="mitochondrion" evidence="2"/>
<dbReference type="EMBL" id="KX886344">
    <property type="protein sequence ID" value="API67779.1"/>
    <property type="molecule type" value="Genomic_DNA"/>
</dbReference>
<proteinExistence type="predicted"/>
<reference evidence="2" key="1">
    <citation type="submission" date="2016-09" db="EMBL/GenBank/DDBJ databases">
        <title>The mitochondrion genome of Amphitetranychus viennensis.</title>
        <authorList>
            <person name="Chen D.S."/>
        </authorList>
    </citation>
    <scope>NUCLEOTIDE SEQUENCE</scope>
</reference>